<name>A0ABP8X8H4_9MICO</name>
<dbReference type="EMBL" id="BAABHM010000011">
    <property type="protein sequence ID" value="GAA4702376.1"/>
    <property type="molecule type" value="Genomic_DNA"/>
</dbReference>
<feature type="signal peptide" evidence="1">
    <location>
        <begin position="1"/>
        <end position="30"/>
    </location>
</feature>
<dbReference type="Pfam" id="PF17186">
    <property type="entry name" value="Lipocalin_9"/>
    <property type="match status" value="1"/>
</dbReference>
<keyword evidence="4" id="KW-1185">Reference proteome</keyword>
<proteinExistence type="predicted"/>
<dbReference type="Proteomes" id="UP001500843">
    <property type="component" value="Unassembled WGS sequence"/>
</dbReference>
<feature type="domain" description="AttH" evidence="2">
    <location>
        <begin position="128"/>
        <end position="225"/>
    </location>
</feature>
<evidence type="ECO:0000256" key="1">
    <source>
        <dbReference type="SAM" id="SignalP"/>
    </source>
</evidence>
<comment type="caution">
    <text evidence="3">The sequence shown here is derived from an EMBL/GenBank/DDBJ whole genome shotgun (WGS) entry which is preliminary data.</text>
</comment>
<evidence type="ECO:0000313" key="4">
    <source>
        <dbReference type="Proteomes" id="UP001500843"/>
    </source>
</evidence>
<feature type="chain" id="PRO_5047008986" description="AttH domain-containing protein" evidence="1">
    <location>
        <begin position="31"/>
        <end position="363"/>
    </location>
</feature>
<dbReference type="Gene3D" id="2.40.370.10">
    <property type="entry name" value="AttH-like domain"/>
    <property type="match status" value="2"/>
</dbReference>
<dbReference type="PANTHER" id="PTHR40617:SF1">
    <property type="entry name" value="ATTH DOMAIN-CONTAINING PROTEIN-RELATED"/>
    <property type="match status" value="1"/>
</dbReference>
<dbReference type="SUPFAM" id="SSF159245">
    <property type="entry name" value="AttH-like"/>
    <property type="match status" value="1"/>
</dbReference>
<evidence type="ECO:0000313" key="3">
    <source>
        <dbReference type="EMBL" id="GAA4702376.1"/>
    </source>
</evidence>
<dbReference type="PANTHER" id="PTHR40617">
    <property type="entry name" value="TERPENE CYCLASE ASQC"/>
    <property type="match status" value="1"/>
</dbReference>
<protein>
    <recommendedName>
        <fullName evidence="2">AttH domain-containing protein</fullName>
    </recommendedName>
</protein>
<dbReference type="InterPro" id="IPR023374">
    <property type="entry name" value="AttH-like_dom_sf"/>
</dbReference>
<dbReference type="Pfam" id="PF07143">
    <property type="entry name" value="CrtC"/>
    <property type="match status" value="1"/>
</dbReference>
<organism evidence="3 4">
    <name type="scientific">Promicromonospora umidemergens</name>
    <dbReference type="NCBI Taxonomy" id="629679"/>
    <lineage>
        <taxon>Bacteria</taxon>
        <taxon>Bacillati</taxon>
        <taxon>Actinomycetota</taxon>
        <taxon>Actinomycetes</taxon>
        <taxon>Micrococcales</taxon>
        <taxon>Promicromonosporaceae</taxon>
        <taxon>Promicromonospora</taxon>
    </lineage>
</organism>
<reference evidence="4" key="1">
    <citation type="journal article" date="2019" name="Int. J. Syst. Evol. Microbiol.">
        <title>The Global Catalogue of Microorganisms (GCM) 10K type strain sequencing project: providing services to taxonomists for standard genome sequencing and annotation.</title>
        <authorList>
            <consortium name="The Broad Institute Genomics Platform"/>
            <consortium name="The Broad Institute Genome Sequencing Center for Infectious Disease"/>
            <person name="Wu L."/>
            <person name="Ma J."/>
        </authorList>
    </citation>
    <scope>NUCLEOTIDE SEQUENCE [LARGE SCALE GENOMIC DNA]</scope>
    <source>
        <strain evidence="4">JCM 17975</strain>
    </source>
</reference>
<gene>
    <name evidence="3" type="ORF">GCM10023198_24510</name>
</gene>
<dbReference type="InterPro" id="IPR010791">
    <property type="entry name" value="AttH_dom"/>
</dbReference>
<keyword evidence="1" id="KW-0732">Signal</keyword>
<accession>A0ABP8X8H4</accession>
<dbReference type="RefSeq" id="WP_253867452.1">
    <property type="nucleotide sequence ID" value="NZ_BAABHM010000011.1"/>
</dbReference>
<sequence length="363" mass="39038">MRRSTGIKLAAAATLTALLGSTASASLALANDTDPASPARTVTTSTVADSGIPAVVDPATDLAAQTPDANEEWADSIYFTSRVKARGHDIGLLVHTVRLPEGPGNLLLVSAHDATTGWYESYATRFDEGDYSWSTQSLDIKAPGLRWTGNAERMSVSLDVPWGSLDLVLQARGPALNYGGTGAFTLFDHTNYEFALPDMRTTGTVTIDGRRQQVTGRSWLDRQWGPNVGTPGNHWSWMNFNMPNGDAVALWDAVSADGETHTWATVLREDGSYEVAAVEPLAEDAGKFWTSPTTGQRYPTRWVASIPALDTRLTVRIVGNPGQEIILGGNGRLEATARFEGTYDGARVSGKNFAEMFGDWPAS</sequence>
<dbReference type="InterPro" id="IPR053112">
    <property type="entry name" value="Fungal_Dehydratase/Hydratase"/>
</dbReference>
<evidence type="ECO:0000259" key="2">
    <source>
        <dbReference type="Pfam" id="PF07143"/>
    </source>
</evidence>